<name>A0A917HIF1_9BACT</name>
<dbReference type="Proteomes" id="UP000647241">
    <property type="component" value="Unassembled WGS sequence"/>
</dbReference>
<dbReference type="Gene3D" id="3.20.20.80">
    <property type="entry name" value="Glycosidases"/>
    <property type="match status" value="1"/>
</dbReference>
<feature type="signal peptide" evidence="1">
    <location>
        <begin position="1"/>
        <end position="17"/>
    </location>
</feature>
<keyword evidence="1" id="KW-0732">Signal</keyword>
<accession>A0A917HIF1</accession>
<gene>
    <name evidence="3" type="ORF">GCM10011585_24100</name>
</gene>
<keyword evidence="3" id="KW-0378">Hydrolase</keyword>
<dbReference type="PANTHER" id="PTHR46066">
    <property type="entry name" value="CHITINASE DOMAIN-CONTAINING PROTEIN 1 FAMILY MEMBER"/>
    <property type="match status" value="1"/>
</dbReference>
<comment type="caution">
    <text evidence="3">The sequence shown here is derived from an EMBL/GenBank/DDBJ whole genome shotgun (WGS) entry which is preliminary data.</text>
</comment>
<dbReference type="InterPro" id="IPR029070">
    <property type="entry name" value="Chitinase_insertion_sf"/>
</dbReference>
<evidence type="ECO:0000313" key="4">
    <source>
        <dbReference type="Proteomes" id="UP000647241"/>
    </source>
</evidence>
<dbReference type="InterPro" id="IPR001223">
    <property type="entry name" value="Glyco_hydro18_cat"/>
</dbReference>
<dbReference type="InterPro" id="IPR017853">
    <property type="entry name" value="GH"/>
</dbReference>
<dbReference type="SMART" id="SM00636">
    <property type="entry name" value="Glyco_18"/>
    <property type="match status" value="1"/>
</dbReference>
<sequence length="346" mass="39754">MKSVIFCLLFAASAVFAQTKTLFYMTDQPQSVRDFMEHQSKIDIIVPTWYSVDETGLVYGEPDPSVLRVAKQRHIALFPIVALFDKVKIHTLMTDDKAQTAMIDSLIAACKKNGYDGFQLDFENISWNDRDLLSATVKRIADAFHQQHLQLQIAVVPNAPGYPGHTPFSKWIFSDWRGAFDLKALSQSVDLLCLMTYDQHTRWTTPGPVGGWIWTNENLDYALKSVPKDKLSLGIALYGYHWFTGDPGINEKVQKPNITAEYISATNAQFLRDTYNGQEQWDPVDHTAWFYFYRDQMREWIFYTEKRGFADRYNLAKEQHLQGICAWVLGEEDPAIWSVLPDRASN</sequence>
<feature type="domain" description="GH18" evidence="2">
    <location>
        <begin position="19"/>
        <end position="346"/>
    </location>
</feature>
<evidence type="ECO:0000313" key="3">
    <source>
        <dbReference type="EMBL" id="GGG79964.1"/>
    </source>
</evidence>
<reference evidence="3" key="1">
    <citation type="journal article" date="2014" name="Int. J. Syst. Evol. Microbiol.">
        <title>Complete genome sequence of Corynebacterium casei LMG S-19264T (=DSM 44701T), isolated from a smear-ripened cheese.</title>
        <authorList>
            <consortium name="US DOE Joint Genome Institute (JGI-PGF)"/>
            <person name="Walter F."/>
            <person name="Albersmeier A."/>
            <person name="Kalinowski J."/>
            <person name="Ruckert C."/>
        </authorList>
    </citation>
    <scope>NUCLEOTIDE SEQUENCE</scope>
    <source>
        <strain evidence="3">CGMCC 1.12997</strain>
    </source>
</reference>
<evidence type="ECO:0000259" key="2">
    <source>
        <dbReference type="PROSITE" id="PS51910"/>
    </source>
</evidence>
<dbReference type="RefSeq" id="WP_188554477.1">
    <property type="nucleotide sequence ID" value="NZ_BMGT01000003.1"/>
</dbReference>
<dbReference type="Gene3D" id="3.10.50.10">
    <property type="match status" value="1"/>
</dbReference>
<dbReference type="GO" id="GO:0008061">
    <property type="term" value="F:chitin binding"/>
    <property type="evidence" value="ECO:0007669"/>
    <property type="project" value="InterPro"/>
</dbReference>
<reference evidence="3" key="2">
    <citation type="submission" date="2020-09" db="EMBL/GenBank/DDBJ databases">
        <authorList>
            <person name="Sun Q."/>
            <person name="Zhou Y."/>
        </authorList>
    </citation>
    <scope>NUCLEOTIDE SEQUENCE</scope>
    <source>
        <strain evidence="3">CGMCC 1.12997</strain>
    </source>
</reference>
<dbReference type="Pfam" id="PF00704">
    <property type="entry name" value="Glyco_hydro_18"/>
    <property type="match status" value="1"/>
</dbReference>
<feature type="chain" id="PRO_5037388765" evidence="1">
    <location>
        <begin position="18"/>
        <end position="346"/>
    </location>
</feature>
<organism evidence="3 4">
    <name type="scientific">Edaphobacter dinghuensis</name>
    <dbReference type="NCBI Taxonomy" id="1560005"/>
    <lineage>
        <taxon>Bacteria</taxon>
        <taxon>Pseudomonadati</taxon>
        <taxon>Acidobacteriota</taxon>
        <taxon>Terriglobia</taxon>
        <taxon>Terriglobales</taxon>
        <taxon>Acidobacteriaceae</taxon>
        <taxon>Edaphobacter</taxon>
    </lineage>
</organism>
<dbReference type="GO" id="GO:0016787">
    <property type="term" value="F:hydrolase activity"/>
    <property type="evidence" value="ECO:0007669"/>
    <property type="project" value="UniProtKB-KW"/>
</dbReference>
<keyword evidence="4" id="KW-1185">Reference proteome</keyword>
<dbReference type="SUPFAM" id="SSF51445">
    <property type="entry name" value="(Trans)glycosidases"/>
    <property type="match status" value="1"/>
</dbReference>
<dbReference type="GO" id="GO:0005975">
    <property type="term" value="P:carbohydrate metabolic process"/>
    <property type="evidence" value="ECO:0007669"/>
    <property type="project" value="InterPro"/>
</dbReference>
<dbReference type="InterPro" id="IPR011583">
    <property type="entry name" value="Chitinase_II/V-like_cat"/>
</dbReference>
<dbReference type="EMBL" id="BMGT01000003">
    <property type="protein sequence ID" value="GGG79964.1"/>
    <property type="molecule type" value="Genomic_DNA"/>
</dbReference>
<evidence type="ECO:0000256" key="1">
    <source>
        <dbReference type="SAM" id="SignalP"/>
    </source>
</evidence>
<dbReference type="AlphaFoldDB" id="A0A917HIF1"/>
<dbReference type="PANTHER" id="PTHR46066:SF2">
    <property type="entry name" value="CHITINASE DOMAIN-CONTAINING PROTEIN 1"/>
    <property type="match status" value="1"/>
</dbReference>
<proteinExistence type="predicted"/>
<dbReference type="PROSITE" id="PS51910">
    <property type="entry name" value="GH18_2"/>
    <property type="match status" value="1"/>
</dbReference>
<protein>
    <submittedName>
        <fullName evidence="3">Glycosyl hydrolase</fullName>
    </submittedName>
</protein>